<proteinExistence type="predicted"/>
<gene>
    <name evidence="2" type="ordered locus">Acel_0930</name>
</gene>
<dbReference type="InterPro" id="IPR029046">
    <property type="entry name" value="LolA/LolB/LppX"/>
</dbReference>
<dbReference type="EMBL" id="CP000481">
    <property type="protein sequence ID" value="ABK52703.1"/>
    <property type="molecule type" value="Genomic_DNA"/>
</dbReference>
<accession>A0LTE3</accession>
<feature type="region of interest" description="Disordered" evidence="1">
    <location>
        <begin position="275"/>
        <end position="317"/>
    </location>
</feature>
<sequence length="390" mass="40085">MQLNPAARGRVVHSPCAAAAARCATYAATMRLPHQLQVWTPAATVIAVIAVVTTVVHHHPATASQLPPRSPTQLVAAIDQPRPADISGTLEVRSSFSLPLPNSPLAQGVFGKLLNGTHQVRVWASPAGFRAEILDTLDETEVVAHAGSLTVYTYSTNSYATFPLTPRGGGEFHGLPDGLNPQSLARQILTDFATTTQTATNGTTVVAGRSAYVLTVTPTDPRTSIGRIDIAVDAATHVVLRIAIFPRTSNSPAFVVGFQSLSFAPVPPSRFVFVPPPGAHRATGGGPASPPSLQNAPGGSAQPSLPPPASAAPGTGSSGFRVLGGGWSAIVSMPADSPLAAAILRYGQPVPGGVLLSTPLIAFGVTDDGRLLIGAVTTATMRTAIQTGRP</sequence>
<dbReference type="InParanoid" id="A0LTE3"/>
<dbReference type="PANTHER" id="PTHR37507">
    <property type="entry name" value="SPORULATION PROTEIN YDCC"/>
    <property type="match status" value="1"/>
</dbReference>
<name>A0LTE3_ACIC1</name>
<evidence type="ECO:0000256" key="1">
    <source>
        <dbReference type="SAM" id="MobiDB-lite"/>
    </source>
</evidence>
<evidence type="ECO:0008006" key="4">
    <source>
        <dbReference type="Google" id="ProtNLM"/>
    </source>
</evidence>
<evidence type="ECO:0000313" key="2">
    <source>
        <dbReference type="EMBL" id="ABK52703.1"/>
    </source>
</evidence>
<dbReference type="SUPFAM" id="SSF89392">
    <property type="entry name" value="Prokaryotic lipoproteins and lipoprotein localization factors"/>
    <property type="match status" value="1"/>
</dbReference>
<dbReference type="AlphaFoldDB" id="A0LTE3"/>
<dbReference type="eggNOG" id="COG2834">
    <property type="taxonomic scope" value="Bacteria"/>
</dbReference>
<evidence type="ECO:0000313" key="3">
    <source>
        <dbReference type="Proteomes" id="UP000008221"/>
    </source>
</evidence>
<organism evidence="2 3">
    <name type="scientific">Acidothermus cellulolyticus (strain ATCC 43068 / DSM 8971 / 11B)</name>
    <dbReference type="NCBI Taxonomy" id="351607"/>
    <lineage>
        <taxon>Bacteria</taxon>
        <taxon>Bacillati</taxon>
        <taxon>Actinomycetota</taxon>
        <taxon>Actinomycetes</taxon>
        <taxon>Acidothermales</taxon>
        <taxon>Acidothermaceae</taxon>
        <taxon>Acidothermus</taxon>
    </lineage>
</organism>
<protein>
    <recommendedName>
        <fullName evidence="4">Outer membrane lipoprotein carrier protein LolA</fullName>
    </recommendedName>
</protein>
<dbReference type="HOGENOM" id="CLU_057675_0_0_11"/>
<dbReference type="Proteomes" id="UP000008221">
    <property type="component" value="Chromosome"/>
</dbReference>
<reference evidence="2 3" key="1">
    <citation type="journal article" date="2009" name="Genome Res.">
        <title>Complete genome of the cellulolytic thermophile Acidothermus cellulolyticus 11B provides insights into its ecophysiological and evolutionary adaptations.</title>
        <authorList>
            <person name="Barabote R.D."/>
            <person name="Xie G."/>
            <person name="Leu D.H."/>
            <person name="Normand P."/>
            <person name="Necsulea A."/>
            <person name="Daubin V."/>
            <person name="Medigue C."/>
            <person name="Adney W.S."/>
            <person name="Xu X.C."/>
            <person name="Lapidus A."/>
            <person name="Parales R.E."/>
            <person name="Detter C."/>
            <person name="Pujic P."/>
            <person name="Bruce D."/>
            <person name="Lavire C."/>
            <person name="Challacombe J.F."/>
            <person name="Brettin T.S."/>
            <person name="Berry A.M."/>
        </authorList>
    </citation>
    <scope>NUCLEOTIDE SEQUENCE [LARGE SCALE GENOMIC DNA]</scope>
    <source>
        <strain evidence="3">ATCC 43068 / DSM 8971 / 11B</strain>
    </source>
</reference>
<dbReference type="KEGG" id="ace:Acel_0930"/>
<keyword evidence="3" id="KW-1185">Reference proteome</keyword>
<dbReference type="InterPro" id="IPR052944">
    <property type="entry name" value="Sporulation_related"/>
</dbReference>
<dbReference type="STRING" id="351607.Acel_0930"/>
<dbReference type="PANTHER" id="PTHR37507:SF2">
    <property type="entry name" value="SPORULATION PROTEIN YDCC"/>
    <property type="match status" value="1"/>
</dbReference>
<dbReference type="Gene3D" id="2.50.20.10">
    <property type="entry name" value="Lipoprotein localisation LolA/LolB/LppX"/>
    <property type="match status" value="1"/>
</dbReference>